<proteinExistence type="predicted"/>
<evidence type="ECO:0000256" key="6">
    <source>
        <dbReference type="ARBA" id="ARBA00023170"/>
    </source>
</evidence>
<evidence type="ECO:0000256" key="4">
    <source>
        <dbReference type="ARBA" id="ARBA00022989"/>
    </source>
</evidence>
<comment type="subcellular location">
    <subcellularLocation>
        <location evidence="1">Cell membrane</location>
        <topology evidence="1">Multi-pass membrane protein</topology>
    </subcellularLocation>
</comment>
<evidence type="ECO:0000256" key="1">
    <source>
        <dbReference type="ARBA" id="ARBA00004651"/>
    </source>
</evidence>
<evidence type="ECO:0000256" key="5">
    <source>
        <dbReference type="ARBA" id="ARBA00023136"/>
    </source>
</evidence>
<evidence type="ECO:0008006" key="12">
    <source>
        <dbReference type="Google" id="ProtNLM"/>
    </source>
</evidence>
<reference evidence="10 11" key="1">
    <citation type="submission" date="2017-12" db="EMBL/GenBank/DDBJ databases">
        <title>Hemimetabolous genomes reveal molecular basis of termite eusociality.</title>
        <authorList>
            <person name="Harrison M.C."/>
            <person name="Jongepier E."/>
            <person name="Robertson H.M."/>
            <person name="Arning N."/>
            <person name="Bitard-Feildel T."/>
            <person name="Chao H."/>
            <person name="Childers C.P."/>
            <person name="Dinh H."/>
            <person name="Doddapaneni H."/>
            <person name="Dugan S."/>
            <person name="Gowin J."/>
            <person name="Greiner C."/>
            <person name="Han Y."/>
            <person name="Hu H."/>
            <person name="Hughes D.S.T."/>
            <person name="Huylmans A.-K."/>
            <person name="Kemena C."/>
            <person name="Kremer L.P.M."/>
            <person name="Lee S.L."/>
            <person name="Lopez-Ezquerra A."/>
            <person name="Mallet L."/>
            <person name="Monroy-Kuhn J.M."/>
            <person name="Moser A."/>
            <person name="Murali S.C."/>
            <person name="Muzny D.M."/>
            <person name="Otani S."/>
            <person name="Piulachs M.-D."/>
            <person name="Poelchau M."/>
            <person name="Qu J."/>
            <person name="Schaub F."/>
            <person name="Wada-Katsumata A."/>
            <person name="Worley K.C."/>
            <person name="Xie Q."/>
            <person name="Ylla G."/>
            <person name="Poulsen M."/>
            <person name="Gibbs R.A."/>
            <person name="Schal C."/>
            <person name="Richards S."/>
            <person name="Belles X."/>
            <person name="Korb J."/>
            <person name="Bornberg-Bauer E."/>
        </authorList>
    </citation>
    <scope>NUCLEOTIDE SEQUENCE [LARGE SCALE GENOMIC DNA]</scope>
    <source>
        <tissue evidence="10">Whole body</tissue>
    </source>
</reference>
<dbReference type="InterPro" id="IPR052192">
    <property type="entry name" value="Insect_Ionotropic_Sensory_Rcpt"/>
</dbReference>
<dbReference type="AlphaFoldDB" id="A0A2J7Q617"/>
<dbReference type="Gene3D" id="1.10.287.70">
    <property type="match status" value="1"/>
</dbReference>
<evidence type="ECO:0000256" key="2">
    <source>
        <dbReference type="ARBA" id="ARBA00022475"/>
    </source>
</evidence>
<dbReference type="EMBL" id="NEVH01017542">
    <property type="protein sequence ID" value="PNF24023.1"/>
    <property type="molecule type" value="Genomic_DNA"/>
</dbReference>
<evidence type="ECO:0000313" key="10">
    <source>
        <dbReference type="EMBL" id="PNF24023.1"/>
    </source>
</evidence>
<name>A0A2J7Q617_9NEOP</name>
<feature type="transmembrane region" description="Helical" evidence="8">
    <location>
        <begin position="270"/>
        <end position="291"/>
    </location>
</feature>
<keyword evidence="4 8" id="KW-1133">Transmembrane helix</keyword>
<dbReference type="OrthoDB" id="8191804at2759"/>
<protein>
    <recommendedName>
        <fullName evidence="12">Ionotropic glutamate receptor L-glutamate and glycine-binding domain-containing protein</fullName>
    </recommendedName>
</protein>
<evidence type="ECO:0000256" key="8">
    <source>
        <dbReference type="SAM" id="Phobius"/>
    </source>
</evidence>
<evidence type="ECO:0000256" key="9">
    <source>
        <dbReference type="SAM" id="SignalP"/>
    </source>
</evidence>
<dbReference type="PANTHER" id="PTHR42643:SF30">
    <property type="entry name" value="IONOTROPIC RECEPTOR 40A-RELATED"/>
    <property type="match status" value="1"/>
</dbReference>
<keyword evidence="11" id="KW-1185">Reference proteome</keyword>
<keyword evidence="5 8" id="KW-0472">Membrane</keyword>
<evidence type="ECO:0000256" key="7">
    <source>
        <dbReference type="ARBA" id="ARBA00023180"/>
    </source>
</evidence>
<dbReference type="PANTHER" id="PTHR42643">
    <property type="entry name" value="IONOTROPIC RECEPTOR 20A-RELATED"/>
    <property type="match status" value="1"/>
</dbReference>
<organism evidence="10 11">
    <name type="scientific">Cryptotermes secundus</name>
    <dbReference type="NCBI Taxonomy" id="105785"/>
    <lineage>
        <taxon>Eukaryota</taxon>
        <taxon>Metazoa</taxon>
        <taxon>Ecdysozoa</taxon>
        <taxon>Arthropoda</taxon>
        <taxon>Hexapoda</taxon>
        <taxon>Insecta</taxon>
        <taxon>Pterygota</taxon>
        <taxon>Neoptera</taxon>
        <taxon>Polyneoptera</taxon>
        <taxon>Dictyoptera</taxon>
        <taxon>Blattodea</taxon>
        <taxon>Blattoidea</taxon>
        <taxon>Termitoidae</taxon>
        <taxon>Kalotermitidae</taxon>
        <taxon>Cryptotermitinae</taxon>
        <taxon>Cryptotermes</taxon>
    </lineage>
</organism>
<gene>
    <name evidence="10" type="ORF">B7P43_G08611</name>
</gene>
<feature type="signal peptide" evidence="9">
    <location>
        <begin position="1"/>
        <end position="18"/>
    </location>
</feature>
<comment type="caution">
    <text evidence="10">The sequence shown here is derived from an EMBL/GenBank/DDBJ whole genome shotgun (WGS) entry which is preliminary data.</text>
</comment>
<evidence type="ECO:0000256" key="3">
    <source>
        <dbReference type="ARBA" id="ARBA00022692"/>
    </source>
</evidence>
<dbReference type="Proteomes" id="UP000235965">
    <property type="component" value="Unassembled WGS sequence"/>
</dbReference>
<keyword evidence="6" id="KW-0675">Receptor</keyword>
<accession>A0A2J7Q617</accession>
<feature type="transmembrane region" description="Helical" evidence="8">
    <location>
        <begin position="319"/>
        <end position="345"/>
    </location>
</feature>
<feature type="chain" id="PRO_5014456158" description="Ionotropic glutamate receptor L-glutamate and glycine-binding domain-containing protein" evidence="9">
    <location>
        <begin position="19"/>
        <end position="408"/>
    </location>
</feature>
<evidence type="ECO:0000313" key="11">
    <source>
        <dbReference type="Proteomes" id="UP000235965"/>
    </source>
</evidence>
<keyword evidence="2" id="KW-1003">Cell membrane</keyword>
<keyword evidence="7" id="KW-0325">Glycoprotein</keyword>
<keyword evidence="3 8" id="KW-0812">Transmembrane</keyword>
<dbReference type="GO" id="GO:0005886">
    <property type="term" value="C:plasma membrane"/>
    <property type="evidence" value="ECO:0007669"/>
    <property type="project" value="UniProtKB-SubCell"/>
</dbReference>
<dbReference type="InParanoid" id="A0A2J7Q617"/>
<dbReference type="Gene3D" id="3.40.190.10">
    <property type="entry name" value="Periplasmic binding protein-like II"/>
    <property type="match status" value="1"/>
</dbReference>
<sequence length="408" mass="46478">MTSLSLLAVYFLMTHVETSKISVDTMVTVTVGVLDRYISSCVYLLYTTDQRRLQEELQVTDLSSSFSKKSVTSVRLSTEEFLSSEQEFCYRPFCVVPSSDHLTLQFLQKVSVANKFPRARWLLFMDKSRLLEEFFVDVYIPFDCEFLVIQSSAETPVIRVTEIYHILYQSPLQTFCVANFTPGIGTEYVAPNDAVFGSQLDNGSWTGAVGMVVRKEVDVGISFFAYLPDRLLAVDFLPPIWNVKLMVHIKEPEMEISSLSHILSPFVPTLWFVVVSIMMVLTLILSATWYLRPKSNVNAGSASYRFCSDTTPQTMASRIVYFTMHLTAVILFVAYSATFISFLAVRRHDLPFTDFTGLLKDGTYRLGVLSGSARVDFFKVFVFIINVNFLCFERFELNFCAFERKGKE</sequence>
<keyword evidence="9" id="KW-0732">Signal</keyword>
<dbReference type="SUPFAM" id="SSF53850">
    <property type="entry name" value="Periplasmic binding protein-like II"/>
    <property type="match status" value="1"/>
</dbReference>
<dbReference type="STRING" id="105785.A0A2J7Q617"/>